<dbReference type="InterPro" id="IPR005754">
    <property type="entry name" value="Sortase"/>
</dbReference>
<dbReference type="HOGENOM" id="CLU_1089268_0_0_9"/>
<name>G8PET8_PEDCP</name>
<dbReference type="STRING" id="701521.PECL_144"/>
<gene>
    <name evidence="4" type="ordered locus">PECL_144</name>
</gene>
<feature type="region of interest" description="Disordered" evidence="3">
    <location>
        <begin position="30"/>
        <end position="109"/>
    </location>
</feature>
<protein>
    <submittedName>
        <fullName evidence="4">Sortase</fullName>
    </submittedName>
</protein>
<evidence type="ECO:0000256" key="2">
    <source>
        <dbReference type="PIRSR" id="PIRSR605754-1"/>
    </source>
</evidence>
<dbReference type="InterPro" id="IPR023365">
    <property type="entry name" value="Sortase_dom-sf"/>
</dbReference>
<feature type="compositionally biased region" description="Basic and acidic residues" evidence="3">
    <location>
        <begin position="44"/>
        <end position="55"/>
    </location>
</feature>
<organism evidence="4 5">
    <name type="scientific">Pediococcus claussenii (strain ATCC BAA-344 / DSM 14800 / JCM 18046 / KCTC 3811 / LMG 21948 / P06)</name>
    <dbReference type="NCBI Taxonomy" id="701521"/>
    <lineage>
        <taxon>Bacteria</taxon>
        <taxon>Bacillati</taxon>
        <taxon>Bacillota</taxon>
        <taxon>Bacilli</taxon>
        <taxon>Lactobacillales</taxon>
        <taxon>Lactobacillaceae</taxon>
        <taxon>Pediococcus</taxon>
    </lineage>
</organism>
<dbReference type="GO" id="GO:0016787">
    <property type="term" value="F:hydrolase activity"/>
    <property type="evidence" value="ECO:0007669"/>
    <property type="project" value="UniProtKB-KW"/>
</dbReference>
<evidence type="ECO:0000313" key="4">
    <source>
        <dbReference type="EMBL" id="AEV94468.1"/>
    </source>
</evidence>
<proteinExistence type="predicted"/>
<dbReference type="Proteomes" id="UP000005444">
    <property type="component" value="Chromosome"/>
</dbReference>
<dbReference type="Gene3D" id="2.40.260.10">
    <property type="entry name" value="Sortase"/>
    <property type="match status" value="1"/>
</dbReference>
<dbReference type="InterPro" id="IPR042002">
    <property type="entry name" value="Sortase_C"/>
</dbReference>
<feature type="active site" description="Acyl-thioester intermediate" evidence="2">
    <location>
        <position position="238"/>
    </location>
</feature>
<dbReference type="EMBL" id="CP003137">
    <property type="protein sequence ID" value="AEV94468.1"/>
    <property type="molecule type" value="Genomic_DNA"/>
</dbReference>
<sequence>MMIAIGILLMSSTMIFRYIKDRQMDDLIRQAEQGHYSRRSRDTRKKDEQEKDKSKNSTSDIAVQSNASQSKIIDDIFTTDVESDDDATNKKTEHSERKETAENLETTPLDFISKAKSPLNSSNHNLAGKIMIPKININLPLFDDTSANSLSNGAGILPDTSAPGDGIGTLSIIAGHRGYYGAFMFQKINQLESGDRFTINYRGGTYNYRVNGQRIVKPTDPNIGEIKPDKEVVTLLTCHPLNSSKYRLLVSGERV</sequence>
<dbReference type="CDD" id="cd05827">
    <property type="entry name" value="Sortase_C"/>
    <property type="match status" value="1"/>
</dbReference>
<dbReference type="Pfam" id="PF04203">
    <property type="entry name" value="Sortase"/>
    <property type="match status" value="1"/>
</dbReference>
<feature type="compositionally biased region" description="Polar residues" evidence="3">
    <location>
        <begin position="56"/>
        <end position="71"/>
    </location>
</feature>
<keyword evidence="5" id="KW-1185">Reference proteome</keyword>
<dbReference type="KEGG" id="pce:PECL_144"/>
<evidence type="ECO:0000313" key="5">
    <source>
        <dbReference type="Proteomes" id="UP000005444"/>
    </source>
</evidence>
<dbReference type="AlphaFoldDB" id="G8PET8"/>
<feature type="active site" description="Proton donor/acceptor" evidence="2">
    <location>
        <position position="176"/>
    </location>
</feature>
<reference evidence="4 5" key="1">
    <citation type="journal article" date="2012" name="J. Bacteriol.">
        <title>Complete Genome Sequence of the Beer Spoilage Organism Pediococcus claussenii ATCC BAA-344T.</title>
        <authorList>
            <person name="Pittet V."/>
            <person name="Abegunde T."/>
            <person name="Marfleet T."/>
            <person name="Haakensen M."/>
            <person name="Morrow K."/>
            <person name="Jayaprakash T."/>
            <person name="Schroeder K."/>
            <person name="Trost B."/>
            <person name="Byrns S."/>
            <person name="Bergsveinson J."/>
            <person name="Kusalik A."/>
            <person name="Ziola B."/>
        </authorList>
    </citation>
    <scope>NUCLEOTIDE SEQUENCE [LARGE SCALE GENOMIC DNA]</scope>
    <source>
        <strain evidence="4 5">ATCC BAA-344</strain>
    </source>
</reference>
<dbReference type="eggNOG" id="COG3764">
    <property type="taxonomic scope" value="Bacteria"/>
</dbReference>
<evidence type="ECO:0000256" key="1">
    <source>
        <dbReference type="ARBA" id="ARBA00022801"/>
    </source>
</evidence>
<dbReference type="PATRIC" id="fig|701521.8.peg.135"/>
<keyword evidence="1" id="KW-0378">Hydrolase</keyword>
<dbReference type="NCBIfam" id="TIGR01076">
    <property type="entry name" value="sortase_fam"/>
    <property type="match status" value="1"/>
</dbReference>
<evidence type="ECO:0000256" key="3">
    <source>
        <dbReference type="SAM" id="MobiDB-lite"/>
    </source>
</evidence>
<accession>G8PET8</accession>
<dbReference type="SUPFAM" id="SSF63817">
    <property type="entry name" value="Sortase"/>
    <property type="match status" value="1"/>
</dbReference>
<feature type="compositionally biased region" description="Basic and acidic residues" evidence="3">
    <location>
        <begin position="87"/>
        <end position="101"/>
    </location>
</feature>